<feature type="region of interest" description="Disordered" evidence="1">
    <location>
        <begin position="254"/>
        <end position="285"/>
    </location>
</feature>
<dbReference type="RefSeq" id="WP_242422713.1">
    <property type="nucleotide sequence ID" value="NZ_JYFN01000041.1"/>
</dbReference>
<dbReference type="AlphaFoldDB" id="A0A0D8BAM1"/>
<proteinExistence type="predicted"/>
<dbReference type="InterPro" id="IPR016516">
    <property type="entry name" value="UCP07580"/>
</dbReference>
<reference evidence="3" key="1">
    <citation type="submission" date="2015-02" db="EMBL/GenBank/DDBJ databases">
        <title>Draft Genome of Frankia sp. CpI1-S.</title>
        <authorList>
            <person name="Oshone R.T."/>
            <person name="Ngom M."/>
            <person name="Ghodhbane-Gtari F."/>
            <person name="Gtari M."/>
            <person name="Morris K."/>
            <person name="Thomas K."/>
            <person name="Sen A."/>
            <person name="Tisa L.S."/>
        </authorList>
    </citation>
    <scope>NUCLEOTIDE SEQUENCE [LARGE SCALE GENOMIC DNA]</scope>
    <source>
        <strain evidence="3">CpI1-S</strain>
    </source>
</reference>
<dbReference type="Pfam" id="PF10118">
    <property type="entry name" value="Metal_hydrol"/>
    <property type="match status" value="1"/>
</dbReference>
<sequence>MGMRVRSPEFDFTDVSPRWGANLEAVHLVNAQGIIPAYIEPFLIKVMRRAAEELDPLVDAELLHDIDLFNRQEGQHYRLHRAFNAMVRDGGYPDMTDYEAVFERDYEHFLRTRSLRWLLAYCEGFETIGSTGAELWVDGLMETELGAPPSPAADLWKWHLAEEYEHRTVVNRVYHRLYGRPRLVAWLYRARGIVTASRHLNRRTSPLRRYLLDVDRRGMTDEQRRQSEEREAATARKLGTANLRRLARAFSPFYDPATTPPPAGQQAILARYPAAAAGRGRSTST</sequence>
<accession>A0A0D8BAM1</accession>
<keyword evidence="2" id="KW-0378">Hydrolase</keyword>
<evidence type="ECO:0000313" key="2">
    <source>
        <dbReference type="EMBL" id="KJE21216.1"/>
    </source>
</evidence>
<dbReference type="Proteomes" id="UP000032545">
    <property type="component" value="Unassembled WGS sequence"/>
</dbReference>
<dbReference type="PATRIC" id="fig|1502723.3.peg.4379"/>
<reference evidence="2 3" key="2">
    <citation type="journal article" date="2016" name="Genome Announc.">
        <title>Permanent Draft Genome Sequences for Two Variants of Frankia sp. Strain CpI1, the First Frankia Strain Isolated from Root Nodules of Comptonia peregrina.</title>
        <authorList>
            <person name="Oshone R."/>
            <person name="Hurst S.G.IV."/>
            <person name="Abebe-Akele F."/>
            <person name="Simpson S."/>
            <person name="Morris K."/>
            <person name="Thomas W.K."/>
            <person name="Tisa L.S."/>
        </authorList>
    </citation>
    <scope>NUCLEOTIDE SEQUENCE [LARGE SCALE GENOMIC DNA]</scope>
    <source>
        <strain evidence="3">CpI1-S</strain>
    </source>
</reference>
<dbReference type="PANTHER" id="PTHR39456">
    <property type="entry name" value="METAL-DEPENDENT HYDROLASE"/>
    <property type="match status" value="1"/>
</dbReference>
<organism evidence="2 3">
    <name type="scientific">Frankia torreyi</name>
    <dbReference type="NCBI Taxonomy" id="1856"/>
    <lineage>
        <taxon>Bacteria</taxon>
        <taxon>Bacillati</taxon>
        <taxon>Actinomycetota</taxon>
        <taxon>Actinomycetes</taxon>
        <taxon>Frankiales</taxon>
        <taxon>Frankiaceae</taxon>
        <taxon>Frankia</taxon>
    </lineage>
</organism>
<dbReference type="EMBL" id="JYFN01000041">
    <property type="protein sequence ID" value="KJE21216.1"/>
    <property type="molecule type" value="Genomic_DNA"/>
</dbReference>
<evidence type="ECO:0000256" key="1">
    <source>
        <dbReference type="SAM" id="MobiDB-lite"/>
    </source>
</evidence>
<gene>
    <name evidence="2" type="ORF">FF36_04447</name>
</gene>
<protein>
    <submittedName>
        <fullName evidence="2">Putative metal-dependent hydrolase</fullName>
    </submittedName>
</protein>
<comment type="caution">
    <text evidence="2">The sequence shown here is derived from an EMBL/GenBank/DDBJ whole genome shotgun (WGS) entry which is preliminary data.</text>
</comment>
<dbReference type="PANTHER" id="PTHR39456:SF1">
    <property type="entry name" value="METAL-DEPENDENT HYDROLASE"/>
    <property type="match status" value="1"/>
</dbReference>
<name>A0A0D8BAM1_9ACTN</name>
<feature type="compositionally biased region" description="Low complexity" evidence="1">
    <location>
        <begin position="274"/>
        <end position="285"/>
    </location>
</feature>
<keyword evidence="3" id="KW-1185">Reference proteome</keyword>
<evidence type="ECO:0000313" key="3">
    <source>
        <dbReference type="Proteomes" id="UP000032545"/>
    </source>
</evidence>
<dbReference type="GO" id="GO:0016787">
    <property type="term" value="F:hydrolase activity"/>
    <property type="evidence" value="ECO:0007669"/>
    <property type="project" value="UniProtKB-KW"/>
</dbReference>